<dbReference type="EC" id="1.3.8.8" evidence="5"/>
<protein>
    <recommendedName>
        <fullName evidence="6">Acyl-coenzyme A dehydrogenase</fullName>
        <ecNumber evidence="4">1.3.8.7</ecNumber>
        <ecNumber evidence="5">1.3.8.8</ecNumber>
    </recommendedName>
</protein>
<dbReference type="AlphaFoldDB" id="A0A1I4VJH0"/>
<dbReference type="EMBL" id="FOVF01000002">
    <property type="protein sequence ID" value="SFN01206.1"/>
    <property type="molecule type" value="Genomic_DNA"/>
</dbReference>
<evidence type="ECO:0000256" key="12">
    <source>
        <dbReference type="SAM" id="Phobius"/>
    </source>
</evidence>
<evidence type="ECO:0000259" key="16">
    <source>
        <dbReference type="Pfam" id="PF09317"/>
    </source>
</evidence>
<dbReference type="InterPro" id="IPR009075">
    <property type="entry name" value="AcylCo_DH/oxidase_C"/>
</dbReference>
<dbReference type="NCBIfam" id="NF009586">
    <property type="entry name" value="PRK13026.1"/>
    <property type="match status" value="1"/>
</dbReference>
<gene>
    <name evidence="17" type="ORF">SAMN05216289_102149</name>
</gene>
<dbReference type="Pfam" id="PF02770">
    <property type="entry name" value="Acyl-CoA_dh_M"/>
    <property type="match status" value="1"/>
</dbReference>
<dbReference type="Pfam" id="PF00441">
    <property type="entry name" value="Acyl-CoA_dh_1"/>
    <property type="match status" value="1"/>
</dbReference>
<dbReference type="FunFam" id="1.20.140.10:FF:000009">
    <property type="entry name" value="Acyl-CoA dehydrogenase"/>
    <property type="match status" value="1"/>
</dbReference>
<keyword evidence="9" id="KW-0560">Oxidoreductase</keyword>
<reference evidence="17 18" key="1">
    <citation type="submission" date="2016-10" db="EMBL/GenBank/DDBJ databases">
        <authorList>
            <person name="de Groot N.N."/>
        </authorList>
    </citation>
    <scope>NUCLEOTIDE SEQUENCE [LARGE SCALE GENOMIC DNA]</scope>
    <source>
        <strain evidence="17 18">CGMCC 1.7659</strain>
    </source>
</reference>
<feature type="domain" description="Acyl-CoA dehydrogenase/oxidase N-terminal" evidence="15">
    <location>
        <begin position="143"/>
        <end position="235"/>
    </location>
</feature>
<dbReference type="EC" id="1.3.8.7" evidence="4"/>
<dbReference type="InterPro" id="IPR046373">
    <property type="entry name" value="Acyl-CoA_Oxase/DH_mid-dom_sf"/>
</dbReference>
<dbReference type="RefSeq" id="WP_092404388.1">
    <property type="nucleotide sequence ID" value="NZ_FOVF01000002.1"/>
</dbReference>
<evidence type="ECO:0000256" key="5">
    <source>
        <dbReference type="ARBA" id="ARBA00012040"/>
    </source>
</evidence>
<feature type="transmembrane region" description="Helical" evidence="12">
    <location>
        <begin position="45"/>
        <end position="66"/>
    </location>
</feature>
<comment type="pathway">
    <text evidence="2">Lipid metabolism; fatty acid beta-oxidation.</text>
</comment>
<dbReference type="GO" id="GO:0070991">
    <property type="term" value="F:medium-chain fatty acyl-CoA dehydrogenase activity"/>
    <property type="evidence" value="ECO:0007669"/>
    <property type="project" value="UniProtKB-EC"/>
</dbReference>
<comment type="similarity">
    <text evidence="3">Belongs to the acyl-CoA dehydrogenase family.</text>
</comment>
<keyword evidence="7" id="KW-0285">Flavoprotein</keyword>
<evidence type="ECO:0000259" key="15">
    <source>
        <dbReference type="Pfam" id="PF02771"/>
    </source>
</evidence>
<keyword evidence="8" id="KW-0274">FAD</keyword>
<evidence type="ECO:0000256" key="1">
    <source>
        <dbReference type="ARBA" id="ARBA00001974"/>
    </source>
</evidence>
<dbReference type="InterPro" id="IPR037069">
    <property type="entry name" value="AcylCoA_DH/ox_N_sf"/>
</dbReference>
<dbReference type="Pfam" id="PF02771">
    <property type="entry name" value="Acyl-CoA_dh_N"/>
    <property type="match status" value="1"/>
</dbReference>
<accession>A0A1I4VJH0</accession>
<keyword evidence="18" id="KW-1185">Reference proteome</keyword>
<evidence type="ECO:0000256" key="7">
    <source>
        <dbReference type="ARBA" id="ARBA00022630"/>
    </source>
</evidence>
<comment type="cofactor">
    <cofactor evidence="1">
        <name>FAD</name>
        <dbReference type="ChEBI" id="CHEBI:57692"/>
    </cofactor>
</comment>
<dbReference type="GO" id="GO:0033539">
    <property type="term" value="P:fatty acid beta-oxidation using acyl-CoA dehydrogenase"/>
    <property type="evidence" value="ECO:0007669"/>
    <property type="project" value="InterPro"/>
</dbReference>
<evidence type="ECO:0000256" key="3">
    <source>
        <dbReference type="ARBA" id="ARBA00009347"/>
    </source>
</evidence>
<feature type="domain" description="Acyl-CoA dehydrogenase/oxidase C-terminal" evidence="13">
    <location>
        <begin position="362"/>
        <end position="509"/>
    </location>
</feature>
<dbReference type="UniPathway" id="UPA00659"/>
<dbReference type="GO" id="GO:0050660">
    <property type="term" value="F:flavin adenine dinucleotide binding"/>
    <property type="evidence" value="ECO:0007669"/>
    <property type="project" value="InterPro"/>
</dbReference>
<feature type="domain" description="Acyl-CoA oxidase/dehydrogenase middle" evidence="14">
    <location>
        <begin position="239"/>
        <end position="338"/>
    </location>
</feature>
<dbReference type="PANTHER" id="PTHR48083">
    <property type="entry name" value="MEDIUM-CHAIN SPECIFIC ACYL-COA DEHYDROGENASE, MITOCHONDRIAL-RELATED"/>
    <property type="match status" value="1"/>
</dbReference>
<dbReference type="PANTHER" id="PTHR48083:SF33">
    <property type="entry name" value="ACYL-COENZYME A DEHYDROGENASE"/>
    <property type="match status" value="1"/>
</dbReference>
<dbReference type="STRING" id="578942.SAMN05216289_102149"/>
<comment type="catalytic activity">
    <reaction evidence="11">
        <text>a long-chain 2,3-saturated fatty acyl-CoA + oxidized [electron-transfer flavoprotein] + H(+) = a long-chain (2E)-enoyl-CoA + reduced [electron-transfer flavoprotein]</text>
        <dbReference type="Rhea" id="RHEA:17721"/>
        <dbReference type="Rhea" id="RHEA-COMP:10685"/>
        <dbReference type="Rhea" id="RHEA-COMP:10686"/>
        <dbReference type="ChEBI" id="CHEBI:15378"/>
        <dbReference type="ChEBI" id="CHEBI:57692"/>
        <dbReference type="ChEBI" id="CHEBI:58307"/>
        <dbReference type="ChEBI" id="CHEBI:83721"/>
        <dbReference type="ChEBI" id="CHEBI:83727"/>
        <dbReference type="EC" id="1.3.8.8"/>
    </reaction>
</comment>
<dbReference type="Gene3D" id="2.40.110.10">
    <property type="entry name" value="Butyryl-CoA Dehydrogenase, subunit A, domain 2"/>
    <property type="match status" value="1"/>
</dbReference>
<dbReference type="InterPro" id="IPR015396">
    <property type="entry name" value="FadE_C"/>
</dbReference>
<evidence type="ECO:0000256" key="9">
    <source>
        <dbReference type="ARBA" id="ARBA00023002"/>
    </source>
</evidence>
<dbReference type="OrthoDB" id="9802447at2"/>
<dbReference type="GO" id="GO:0004466">
    <property type="term" value="F:long-chain fatty acyl-CoA dehydrogenase activity"/>
    <property type="evidence" value="ECO:0007669"/>
    <property type="project" value="UniProtKB-EC"/>
</dbReference>
<comment type="catalytic activity">
    <reaction evidence="10">
        <text>a medium-chain 2,3-saturated fatty acyl-CoA + oxidized [electron-transfer flavoprotein] + H(+) = a medium-chain (2E)-enoyl-CoA + reduced [electron-transfer flavoprotein]</text>
        <dbReference type="Rhea" id="RHEA:14477"/>
        <dbReference type="Rhea" id="RHEA-COMP:10685"/>
        <dbReference type="Rhea" id="RHEA-COMP:10686"/>
        <dbReference type="ChEBI" id="CHEBI:15378"/>
        <dbReference type="ChEBI" id="CHEBI:57692"/>
        <dbReference type="ChEBI" id="CHEBI:58307"/>
        <dbReference type="ChEBI" id="CHEBI:83723"/>
        <dbReference type="ChEBI" id="CHEBI:83726"/>
        <dbReference type="EC" id="1.3.8.7"/>
    </reaction>
</comment>
<evidence type="ECO:0000259" key="14">
    <source>
        <dbReference type="Pfam" id="PF02770"/>
    </source>
</evidence>
<keyword evidence="12" id="KW-0812">Transmembrane</keyword>
<evidence type="ECO:0000313" key="17">
    <source>
        <dbReference type="EMBL" id="SFN01206.1"/>
    </source>
</evidence>
<evidence type="ECO:0000256" key="10">
    <source>
        <dbReference type="ARBA" id="ARBA00047882"/>
    </source>
</evidence>
<dbReference type="Gene3D" id="1.10.540.10">
    <property type="entry name" value="Acyl-CoA dehydrogenase/oxidase, N-terminal domain"/>
    <property type="match status" value="1"/>
</dbReference>
<dbReference type="NCBIfam" id="NF007000">
    <property type="entry name" value="PRK09463.1"/>
    <property type="match status" value="1"/>
</dbReference>
<evidence type="ECO:0000256" key="2">
    <source>
        <dbReference type="ARBA" id="ARBA00005005"/>
    </source>
</evidence>
<evidence type="ECO:0000259" key="13">
    <source>
        <dbReference type="Pfam" id="PF00441"/>
    </source>
</evidence>
<evidence type="ECO:0000256" key="4">
    <source>
        <dbReference type="ARBA" id="ARBA00012033"/>
    </source>
</evidence>
<dbReference type="Gene3D" id="1.20.140.10">
    <property type="entry name" value="Butyryl-CoA Dehydrogenase, subunit A, domain 3"/>
    <property type="match status" value="1"/>
</dbReference>
<evidence type="ECO:0000256" key="8">
    <source>
        <dbReference type="ARBA" id="ARBA00022827"/>
    </source>
</evidence>
<sequence>MWIALALAIVVLLVLAFRGFGFLAWTGAAAILLVGWRLYGIASPSLFMAVTAGLILVAAVFGLPPLRRVLISRFVMPVFAKVLPRLGDTERVALEAGTVWWDADLFSGMPDWQKLLDFEARPLSDDEQAFLDGPVNDLCAAIDDWQVYQDRDLPPEVWALIRKHRLFGLIIPKEYGGHGFSALAQSRIVTRISSRSVTAAVTVMVPNSLGPGELLMHYGTQAQKDRYLRRLAEGEEIPCFALTGPEAGSDAAATQSEGIVEKRTIDGREVLGLRLNWMKRYITLAPVATLVGLAFRLKDPDHLLGDEVDRGITCALIPRDTPGVEIGMRHDPMGVPFHNGPTIGRDVWVPIDAIIGERDGVGHGWRMLMESLAAGRSISLPALSIGAAQMATRICGAYATVREQFDTPIGRFEGIEEPLARIAGMTYLMTATRTLTCGALDAGEKPAVIGSIAKAYLTEGMRQVITDAMDIRAGSAIQRGPRNMLSRSWDAVPIGITVEGANILTRSMIVYGQGAIRCHPFVHREIEAVAKNDLKAFDQAIFGHVNLLFTRAVRATLLALSGSRLAGVPQTEDTARYYQHLSRFSAAFTILSDTAMGTLGGTLKRREKISGRLADALAFLYLASAALKRYHDEGKTTANFGLVRWSVELCLYRIQEALLGVLENLPNRTAAWLLDLLIFPLGARFRPPADRLGARVARDILEDREARRTLTEDVYVPAGDQPGLGRLEAALDKAVAALPIETKLRDAVRAGKLDRAPGHMLDDTGLAAGIITREEYDRLNEARDLRDEVIQVDAFTPEQFRSLR</sequence>
<proteinExistence type="inferred from homology"/>
<dbReference type="InterPro" id="IPR009100">
    <property type="entry name" value="AcylCoA_DH/oxidase_NM_dom_sf"/>
</dbReference>
<organism evidence="17 18">
    <name type="scientific">Dokdonella immobilis</name>
    <dbReference type="NCBI Taxonomy" id="578942"/>
    <lineage>
        <taxon>Bacteria</taxon>
        <taxon>Pseudomonadati</taxon>
        <taxon>Pseudomonadota</taxon>
        <taxon>Gammaproteobacteria</taxon>
        <taxon>Lysobacterales</taxon>
        <taxon>Rhodanobacteraceae</taxon>
        <taxon>Dokdonella</taxon>
    </lineage>
</organism>
<dbReference type="GO" id="GO:0005737">
    <property type="term" value="C:cytoplasm"/>
    <property type="evidence" value="ECO:0007669"/>
    <property type="project" value="TreeGrafter"/>
</dbReference>
<keyword evidence="12" id="KW-0472">Membrane</keyword>
<feature type="domain" description="Acyl-CoA dehydrogenase C-terminal bacterial-type" evidence="16">
    <location>
        <begin position="516"/>
        <end position="795"/>
    </location>
</feature>
<dbReference type="InterPro" id="IPR050741">
    <property type="entry name" value="Acyl-CoA_dehydrogenase"/>
</dbReference>
<evidence type="ECO:0000256" key="11">
    <source>
        <dbReference type="ARBA" id="ARBA00049247"/>
    </source>
</evidence>
<dbReference type="FunFam" id="1.10.540.10:FF:000004">
    <property type="entry name" value="Acyl-CoA dehydrogenase"/>
    <property type="match status" value="1"/>
</dbReference>
<dbReference type="SUPFAM" id="SSF56645">
    <property type="entry name" value="Acyl-CoA dehydrogenase NM domain-like"/>
    <property type="match status" value="1"/>
</dbReference>
<dbReference type="Proteomes" id="UP000198575">
    <property type="component" value="Unassembled WGS sequence"/>
</dbReference>
<dbReference type="InterPro" id="IPR006091">
    <property type="entry name" value="Acyl-CoA_Oxase/DH_mid-dom"/>
</dbReference>
<dbReference type="SUPFAM" id="SSF47203">
    <property type="entry name" value="Acyl-CoA dehydrogenase C-terminal domain-like"/>
    <property type="match status" value="1"/>
</dbReference>
<keyword evidence="12" id="KW-1133">Transmembrane helix</keyword>
<evidence type="ECO:0000256" key="6">
    <source>
        <dbReference type="ARBA" id="ARBA00020144"/>
    </source>
</evidence>
<dbReference type="InterPro" id="IPR036250">
    <property type="entry name" value="AcylCo_DH-like_C"/>
</dbReference>
<name>A0A1I4VJH0_9GAMM</name>
<evidence type="ECO:0000313" key="18">
    <source>
        <dbReference type="Proteomes" id="UP000198575"/>
    </source>
</evidence>
<dbReference type="Pfam" id="PF09317">
    <property type="entry name" value="ACDH_C"/>
    <property type="match status" value="1"/>
</dbReference>
<dbReference type="InterPro" id="IPR013786">
    <property type="entry name" value="AcylCoA_DH/ox_N"/>
</dbReference>